<dbReference type="CDD" id="cd00093">
    <property type="entry name" value="HTH_XRE"/>
    <property type="match status" value="1"/>
</dbReference>
<dbReference type="InterPro" id="IPR010982">
    <property type="entry name" value="Lambda_DNA-bd_dom_sf"/>
</dbReference>
<name>A0AAX4L3N8_9CREN</name>
<feature type="domain" description="HTH cro/C1-type" evidence="1">
    <location>
        <begin position="33"/>
        <end position="86"/>
    </location>
</feature>
<evidence type="ECO:0000313" key="2">
    <source>
        <dbReference type="EMBL" id="WWQ61838.1"/>
    </source>
</evidence>
<keyword evidence="3" id="KW-1185">Reference proteome</keyword>
<organism evidence="2 3">
    <name type="scientific">Sulfolobus tengchongensis</name>
    <dbReference type="NCBI Taxonomy" id="207809"/>
    <lineage>
        <taxon>Archaea</taxon>
        <taxon>Thermoproteota</taxon>
        <taxon>Thermoprotei</taxon>
        <taxon>Sulfolobales</taxon>
        <taxon>Sulfolobaceae</taxon>
        <taxon>Sulfolobus</taxon>
    </lineage>
</organism>
<evidence type="ECO:0000313" key="3">
    <source>
        <dbReference type="Proteomes" id="UP001432202"/>
    </source>
</evidence>
<evidence type="ECO:0000259" key="1">
    <source>
        <dbReference type="PROSITE" id="PS50943"/>
    </source>
</evidence>
<dbReference type="PIRSF" id="PIRSF037724">
    <property type="entry name" value="TF_HTH_MJ1545_prd"/>
    <property type="match status" value="1"/>
</dbReference>
<dbReference type="InterPro" id="IPR017271">
    <property type="entry name" value="Tscrpt_reg_HTH_MJ1545_prd"/>
</dbReference>
<dbReference type="Pfam" id="PF01381">
    <property type="entry name" value="HTH_3"/>
    <property type="match status" value="1"/>
</dbReference>
<reference evidence="2 3" key="1">
    <citation type="submission" date="2024-02" db="EMBL/GenBank/DDBJ databases">
        <title>STSV induces naive adaptation in Sulfolobus.</title>
        <authorList>
            <person name="Xiang X."/>
            <person name="Song M."/>
        </authorList>
    </citation>
    <scope>NUCLEOTIDE SEQUENCE [LARGE SCALE GENOMIC DNA]</scope>
    <source>
        <strain evidence="2 3">RT2</strain>
    </source>
</reference>
<dbReference type="InterPro" id="IPR001387">
    <property type="entry name" value="Cro/C1-type_HTH"/>
</dbReference>
<dbReference type="EMBL" id="CP146016">
    <property type="protein sequence ID" value="WWQ61838.1"/>
    <property type="molecule type" value="Genomic_DNA"/>
</dbReference>
<sequence length="241" mass="27060">MMAEDLLDSYVIETVAKRIAGDIVWSKELAGALRKWREMFNVSQGELSREMGIKQSVIADYERGRRQAGSEFIKRYVSALLSIDMRRGYKVVKELAKMFGINFPFIVDMRDFGLPIGVDELVKAVDGVIVNSFVTERKIYGYIVTDSIKAILSLSGLEFYQVLSMMVNRVVVFTRVSSGRSPMIALKVAPIRPPIVVFHRPVKLDPLALMLSEVEGINIIVSTKPSEEDLIKGLRSLLVKS</sequence>
<proteinExistence type="predicted"/>
<dbReference type="Proteomes" id="UP001432202">
    <property type="component" value="Chromosome"/>
</dbReference>
<dbReference type="SUPFAM" id="SSF47413">
    <property type="entry name" value="lambda repressor-like DNA-binding domains"/>
    <property type="match status" value="1"/>
</dbReference>
<dbReference type="Gene3D" id="1.10.260.40">
    <property type="entry name" value="lambda repressor-like DNA-binding domains"/>
    <property type="match status" value="1"/>
</dbReference>
<dbReference type="AlphaFoldDB" id="A0AAX4L3N8"/>
<gene>
    <name evidence="2" type="ORF">V6M85_11710</name>
</gene>
<dbReference type="PROSITE" id="PS50943">
    <property type="entry name" value="HTH_CROC1"/>
    <property type="match status" value="1"/>
</dbReference>
<protein>
    <submittedName>
        <fullName evidence="2">Helix-turn-helix domain-containing protein</fullName>
    </submittedName>
</protein>
<dbReference type="GO" id="GO:0003677">
    <property type="term" value="F:DNA binding"/>
    <property type="evidence" value="ECO:0007669"/>
    <property type="project" value="InterPro"/>
</dbReference>
<accession>A0AAX4L3N8</accession>
<dbReference type="SMART" id="SM00530">
    <property type="entry name" value="HTH_XRE"/>
    <property type="match status" value="1"/>
</dbReference>